<evidence type="ECO:0000313" key="4">
    <source>
        <dbReference type="EMBL" id="KAG0452238.1"/>
    </source>
</evidence>
<evidence type="ECO:0000256" key="1">
    <source>
        <dbReference type="ARBA" id="ARBA00004370"/>
    </source>
</evidence>
<organism evidence="4 5">
    <name type="scientific">Vanilla planifolia</name>
    <name type="common">Vanilla</name>
    <dbReference type="NCBI Taxonomy" id="51239"/>
    <lineage>
        <taxon>Eukaryota</taxon>
        <taxon>Viridiplantae</taxon>
        <taxon>Streptophyta</taxon>
        <taxon>Embryophyta</taxon>
        <taxon>Tracheophyta</taxon>
        <taxon>Spermatophyta</taxon>
        <taxon>Magnoliopsida</taxon>
        <taxon>Liliopsida</taxon>
        <taxon>Asparagales</taxon>
        <taxon>Orchidaceae</taxon>
        <taxon>Vanilloideae</taxon>
        <taxon>Vanilleae</taxon>
        <taxon>Vanilla</taxon>
    </lineage>
</organism>
<dbReference type="EMBL" id="JADCNM010000019">
    <property type="protein sequence ID" value="KAG0452238.1"/>
    <property type="molecule type" value="Genomic_DNA"/>
</dbReference>
<proteinExistence type="predicted"/>
<sequence>MGQSKANHIPSTSRNRTGFSFYTLLCYLVKIFTIFLIAIGIVVLALWLIYQPETIKVSAVSASLSRFNLSSSSDHLAHNLTVGLSFRNPNRKYSIYYERVEAEAWYDGGNLQIGDLGLPRMFQGRKSTMPVRVNFDGGTAVAGRERQEVKQSYDREMAEGFFYFNLRFYLTVRLKMVVVKSVKFKPDVNCYLRIPATFNASSIVPGFNSTKCDNRAELQRKNNESQHRAERRE</sequence>
<dbReference type="InterPro" id="IPR044839">
    <property type="entry name" value="NDR1-like"/>
</dbReference>
<keyword evidence="3" id="KW-0812">Transmembrane</keyword>
<evidence type="ECO:0008006" key="6">
    <source>
        <dbReference type="Google" id="ProtNLM"/>
    </source>
</evidence>
<protein>
    <recommendedName>
        <fullName evidence="6">Late embryogenesis abundant protein LEA-2 subgroup domain-containing protein</fullName>
    </recommendedName>
</protein>
<evidence type="ECO:0000256" key="3">
    <source>
        <dbReference type="SAM" id="Phobius"/>
    </source>
</evidence>
<feature type="transmembrane region" description="Helical" evidence="3">
    <location>
        <begin position="21"/>
        <end position="50"/>
    </location>
</feature>
<keyword evidence="2 3" id="KW-0472">Membrane</keyword>
<comment type="subcellular location">
    <subcellularLocation>
        <location evidence="1">Membrane</location>
    </subcellularLocation>
</comment>
<dbReference type="PANTHER" id="PTHR31234:SF61">
    <property type="entry name" value="OS01G0574800 PROTEIN"/>
    <property type="match status" value="1"/>
</dbReference>
<dbReference type="GO" id="GO:0098542">
    <property type="term" value="P:defense response to other organism"/>
    <property type="evidence" value="ECO:0007669"/>
    <property type="project" value="InterPro"/>
</dbReference>
<dbReference type="PANTHER" id="PTHR31234">
    <property type="entry name" value="LATE EMBRYOGENESIS ABUNDANT (LEA) HYDROXYPROLINE-RICH GLYCOPROTEIN FAMILY"/>
    <property type="match status" value="1"/>
</dbReference>
<accession>A0A835PIX4</accession>
<evidence type="ECO:0000313" key="5">
    <source>
        <dbReference type="Proteomes" id="UP000639772"/>
    </source>
</evidence>
<dbReference type="GO" id="GO:0005886">
    <property type="term" value="C:plasma membrane"/>
    <property type="evidence" value="ECO:0007669"/>
    <property type="project" value="TreeGrafter"/>
</dbReference>
<keyword evidence="3" id="KW-1133">Transmembrane helix</keyword>
<reference evidence="4 5" key="1">
    <citation type="journal article" date="2020" name="Nat. Food">
        <title>A phased Vanilla planifolia genome enables genetic improvement of flavour and production.</title>
        <authorList>
            <person name="Hasing T."/>
            <person name="Tang H."/>
            <person name="Brym M."/>
            <person name="Khazi F."/>
            <person name="Huang T."/>
            <person name="Chambers A.H."/>
        </authorList>
    </citation>
    <scope>NUCLEOTIDE SEQUENCE [LARGE SCALE GENOMIC DNA]</scope>
    <source>
        <tissue evidence="4">Leaf</tissue>
    </source>
</reference>
<evidence type="ECO:0000256" key="2">
    <source>
        <dbReference type="ARBA" id="ARBA00023136"/>
    </source>
</evidence>
<dbReference type="AlphaFoldDB" id="A0A835PIX4"/>
<name>A0A835PIX4_VANPL</name>
<dbReference type="Proteomes" id="UP000639772">
    <property type="component" value="Unassembled WGS sequence"/>
</dbReference>
<dbReference type="OrthoDB" id="1889094at2759"/>
<gene>
    <name evidence="4" type="ORF">HPP92_025787</name>
</gene>
<comment type="caution">
    <text evidence="4">The sequence shown here is derived from an EMBL/GenBank/DDBJ whole genome shotgun (WGS) entry which is preliminary data.</text>
</comment>